<feature type="region of interest" description="Disordered" evidence="1">
    <location>
        <begin position="179"/>
        <end position="207"/>
    </location>
</feature>
<comment type="caution">
    <text evidence="2">The sequence shown here is derived from an EMBL/GenBank/DDBJ whole genome shotgun (WGS) entry which is preliminary data.</text>
</comment>
<accession>A0A1Q9CJT6</accession>
<protein>
    <submittedName>
        <fullName evidence="2">Uncharacterized protein</fullName>
    </submittedName>
</protein>
<dbReference type="AlphaFoldDB" id="A0A1Q9CJT6"/>
<reference evidence="2 3" key="1">
    <citation type="submission" date="2016-02" db="EMBL/GenBank/DDBJ databases">
        <title>Genome analysis of coral dinoflagellate symbionts highlights evolutionary adaptations to a symbiotic lifestyle.</title>
        <authorList>
            <person name="Aranda M."/>
            <person name="Li Y."/>
            <person name="Liew Y.J."/>
            <person name="Baumgarten S."/>
            <person name="Simakov O."/>
            <person name="Wilson M."/>
            <person name="Piel J."/>
            <person name="Ashoor H."/>
            <person name="Bougouffa S."/>
            <person name="Bajic V.B."/>
            <person name="Ryu T."/>
            <person name="Ravasi T."/>
            <person name="Bayer T."/>
            <person name="Micklem G."/>
            <person name="Kim H."/>
            <person name="Bhak J."/>
            <person name="Lajeunesse T.C."/>
            <person name="Voolstra C.R."/>
        </authorList>
    </citation>
    <scope>NUCLEOTIDE SEQUENCE [LARGE SCALE GENOMIC DNA]</scope>
    <source>
        <strain evidence="2 3">CCMP2467</strain>
    </source>
</reference>
<keyword evidence="3" id="KW-1185">Reference proteome</keyword>
<gene>
    <name evidence="2" type="ORF">AK812_SmicGene36088</name>
</gene>
<dbReference type="EMBL" id="LSRX01001135">
    <property type="protein sequence ID" value="OLP83189.1"/>
    <property type="molecule type" value="Genomic_DNA"/>
</dbReference>
<feature type="region of interest" description="Disordered" evidence="1">
    <location>
        <begin position="1"/>
        <end position="20"/>
    </location>
</feature>
<sequence length="207" mass="23479">MKRSTLKLPSVAGRPKRTGDEFAMECEKWEEASDEDEDYPYKEWVASLARRTLQPPISSARDLASRTWLMEKEEVQKAQWQESFRKEKLFLPAVTMPAITAPQRQGMHLLGASQRLKQKKVVARHGDQRWRFVGKARCVEAQAVSATEGATETDEYVPSGWGNLKDYVHGVKIGPGSLFSHPWDRPTPSGIHPNSPRKKPAARHTLF</sequence>
<feature type="compositionally biased region" description="Basic residues" evidence="1">
    <location>
        <begin position="195"/>
        <end position="207"/>
    </location>
</feature>
<dbReference type="Proteomes" id="UP000186817">
    <property type="component" value="Unassembled WGS sequence"/>
</dbReference>
<evidence type="ECO:0000256" key="1">
    <source>
        <dbReference type="SAM" id="MobiDB-lite"/>
    </source>
</evidence>
<evidence type="ECO:0000313" key="3">
    <source>
        <dbReference type="Proteomes" id="UP000186817"/>
    </source>
</evidence>
<evidence type="ECO:0000313" key="2">
    <source>
        <dbReference type="EMBL" id="OLP83189.1"/>
    </source>
</evidence>
<name>A0A1Q9CJT6_SYMMI</name>
<dbReference type="OrthoDB" id="407382at2759"/>
<organism evidence="2 3">
    <name type="scientific">Symbiodinium microadriaticum</name>
    <name type="common">Dinoflagellate</name>
    <name type="synonym">Zooxanthella microadriatica</name>
    <dbReference type="NCBI Taxonomy" id="2951"/>
    <lineage>
        <taxon>Eukaryota</taxon>
        <taxon>Sar</taxon>
        <taxon>Alveolata</taxon>
        <taxon>Dinophyceae</taxon>
        <taxon>Suessiales</taxon>
        <taxon>Symbiodiniaceae</taxon>
        <taxon>Symbiodinium</taxon>
    </lineage>
</organism>
<proteinExistence type="predicted"/>